<organism evidence="1 2">
    <name type="scientific">Pseudomonas batumici</name>
    <dbReference type="NCBI Taxonomy" id="226910"/>
    <lineage>
        <taxon>Bacteria</taxon>
        <taxon>Pseudomonadati</taxon>
        <taxon>Pseudomonadota</taxon>
        <taxon>Gammaproteobacteria</taxon>
        <taxon>Pseudomonadales</taxon>
        <taxon>Pseudomonadaceae</taxon>
        <taxon>Pseudomonas</taxon>
    </lineage>
</organism>
<dbReference type="Gene3D" id="3.40.630.30">
    <property type="match status" value="1"/>
</dbReference>
<name>A0A0C2IEN7_9PSED</name>
<protein>
    <submittedName>
        <fullName evidence="1">Uncharacterized protein</fullName>
    </submittedName>
</protein>
<dbReference type="AlphaFoldDB" id="A0A0C2IEN7"/>
<gene>
    <name evidence="1" type="ORF">UCMB321_0719</name>
</gene>
<dbReference type="RefSeq" id="WP_040063923.1">
    <property type="nucleotide sequence ID" value="NZ_JXDG01000007.1"/>
</dbReference>
<comment type="caution">
    <text evidence="1">The sequence shown here is derived from an EMBL/GenBank/DDBJ whole genome shotgun (WGS) entry which is preliminary data.</text>
</comment>
<proteinExistence type="predicted"/>
<dbReference type="OrthoDB" id="3034222at2"/>
<evidence type="ECO:0000313" key="2">
    <source>
        <dbReference type="Proteomes" id="UP000031535"/>
    </source>
</evidence>
<sequence length="373" mass="42019">MFNVRWVSRAASIPATLWESCFTGVEGRWWYEALEDGGLEDQFEFAYAILEKEGQPIGLAPTFVMNVPMELVVPPMIAKVLRVIPALRYQRTLFVGSPCSDEGSIGLLPGHSLADIVVPLQDALTRRAKAKNVAMTVWKDFGELQKPALEGLCEARGLFPMVSFPGTAVELASGGFEGYLKTLKSRHRYLLKKKLKHGLVPGALAVTVVQQPDEETLQELYSLFLQTYEKGKTKFEKLTFEFFRQIALKPESHFILLSDGQTGKMAAFMLCFLLGDKAINKFIGIDYHVGKQSHLYFQLWEQAVKWSYSVGATRLDSGQTGYRVKRELGHQLVSLDCYCRHRNPLLHRIFGAVAKGITWQSLDPDLQTMAEEY</sequence>
<dbReference type="STRING" id="226910.UCMB321_0719"/>
<dbReference type="InterPro" id="IPR016181">
    <property type="entry name" value="Acyl_CoA_acyltransferase"/>
</dbReference>
<keyword evidence="2" id="KW-1185">Reference proteome</keyword>
<dbReference type="EMBL" id="JXDG01000007">
    <property type="protein sequence ID" value="KIH85450.1"/>
    <property type="molecule type" value="Genomic_DNA"/>
</dbReference>
<evidence type="ECO:0000313" key="1">
    <source>
        <dbReference type="EMBL" id="KIH85450.1"/>
    </source>
</evidence>
<dbReference type="Proteomes" id="UP000031535">
    <property type="component" value="Unassembled WGS sequence"/>
</dbReference>
<accession>A0A0C2IEN7</accession>
<dbReference type="Pfam" id="PF04339">
    <property type="entry name" value="FemAB_like"/>
    <property type="match status" value="1"/>
</dbReference>
<dbReference type="PATRIC" id="fig|226910.6.peg.715"/>
<dbReference type="SUPFAM" id="SSF55729">
    <property type="entry name" value="Acyl-CoA N-acyltransferases (Nat)"/>
    <property type="match status" value="1"/>
</dbReference>
<reference evidence="1 2" key="1">
    <citation type="submission" date="2015-01" db="EMBL/GenBank/DDBJ databases">
        <title>Complete genome of Pseudomonas batumici UCM B-321 producer of the batumin antibiotic with strong antistaphilococcal and potential anticancer activity.</title>
        <authorList>
            <person name="Klochko V.V."/>
            <person name="Zelena L.B."/>
            <person name="Elena K.A."/>
            <person name="Reva O.N."/>
        </authorList>
    </citation>
    <scope>NUCLEOTIDE SEQUENCE [LARGE SCALE GENOMIC DNA]</scope>
    <source>
        <strain evidence="1 2">UCM B-321</strain>
    </source>
</reference>
<dbReference type="InterPro" id="IPR007434">
    <property type="entry name" value="FemAB-like"/>
</dbReference>